<comment type="caution">
    <text evidence="1">The sequence shown here is derived from an EMBL/GenBank/DDBJ whole genome shotgun (WGS) entry which is preliminary data.</text>
</comment>
<protein>
    <submittedName>
        <fullName evidence="1">Uncharacterized protein</fullName>
    </submittedName>
</protein>
<reference evidence="1" key="2">
    <citation type="submission" date="2020-06" db="EMBL/GenBank/DDBJ databases">
        <title>Helianthus annuus Genome sequencing and assembly Release 2.</title>
        <authorList>
            <person name="Gouzy J."/>
            <person name="Langlade N."/>
            <person name="Munos S."/>
        </authorList>
    </citation>
    <scope>NUCLEOTIDE SEQUENCE</scope>
    <source>
        <tissue evidence="1">Leaves</tissue>
    </source>
</reference>
<proteinExistence type="predicted"/>
<dbReference type="AlphaFoldDB" id="A0A9K3HQH8"/>
<dbReference type="Gramene" id="mRNA:HanXRQr2_Chr11g0501311">
    <property type="protein sequence ID" value="CDS:HanXRQr2_Chr11g0501311.1"/>
    <property type="gene ID" value="HanXRQr2_Chr11g0501311"/>
</dbReference>
<evidence type="ECO:0000313" key="1">
    <source>
        <dbReference type="EMBL" id="KAF5782868.1"/>
    </source>
</evidence>
<reference evidence="1" key="1">
    <citation type="journal article" date="2017" name="Nature">
        <title>The sunflower genome provides insights into oil metabolism, flowering and Asterid evolution.</title>
        <authorList>
            <person name="Badouin H."/>
            <person name="Gouzy J."/>
            <person name="Grassa C.J."/>
            <person name="Murat F."/>
            <person name="Staton S.E."/>
            <person name="Cottret L."/>
            <person name="Lelandais-Briere C."/>
            <person name="Owens G.L."/>
            <person name="Carrere S."/>
            <person name="Mayjonade B."/>
            <person name="Legrand L."/>
            <person name="Gill N."/>
            <person name="Kane N.C."/>
            <person name="Bowers J.E."/>
            <person name="Hubner S."/>
            <person name="Bellec A."/>
            <person name="Berard A."/>
            <person name="Berges H."/>
            <person name="Blanchet N."/>
            <person name="Boniface M.C."/>
            <person name="Brunel D."/>
            <person name="Catrice O."/>
            <person name="Chaidir N."/>
            <person name="Claudel C."/>
            <person name="Donnadieu C."/>
            <person name="Faraut T."/>
            <person name="Fievet G."/>
            <person name="Helmstetter N."/>
            <person name="King M."/>
            <person name="Knapp S.J."/>
            <person name="Lai Z."/>
            <person name="Le Paslier M.C."/>
            <person name="Lippi Y."/>
            <person name="Lorenzon L."/>
            <person name="Mandel J.R."/>
            <person name="Marage G."/>
            <person name="Marchand G."/>
            <person name="Marquand E."/>
            <person name="Bret-Mestries E."/>
            <person name="Morien E."/>
            <person name="Nambeesan S."/>
            <person name="Nguyen T."/>
            <person name="Pegot-Espagnet P."/>
            <person name="Pouilly N."/>
            <person name="Raftis F."/>
            <person name="Sallet E."/>
            <person name="Schiex T."/>
            <person name="Thomas J."/>
            <person name="Vandecasteele C."/>
            <person name="Vares D."/>
            <person name="Vear F."/>
            <person name="Vautrin S."/>
            <person name="Crespi M."/>
            <person name="Mangin B."/>
            <person name="Burke J.M."/>
            <person name="Salse J."/>
            <person name="Munos S."/>
            <person name="Vincourt P."/>
            <person name="Rieseberg L.H."/>
            <person name="Langlade N.B."/>
        </authorList>
    </citation>
    <scope>NUCLEOTIDE SEQUENCE</scope>
    <source>
        <tissue evidence="1">Leaves</tissue>
    </source>
</reference>
<dbReference type="EMBL" id="MNCJ02000326">
    <property type="protein sequence ID" value="KAF5782868.1"/>
    <property type="molecule type" value="Genomic_DNA"/>
</dbReference>
<evidence type="ECO:0000313" key="2">
    <source>
        <dbReference type="Proteomes" id="UP000215914"/>
    </source>
</evidence>
<organism evidence="1 2">
    <name type="scientific">Helianthus annuus</name>
    <name type="common">Common sunflower</name>
    <dbReference type="NCBI Taxonomy" id="4232"/>
    <lineage>
        <taxon>Eukaryota</taxon>
        <taxon>Viridiplantae</taxon>
        <taxon>Streptophyta</taxon>
        <taxon>Embryophyta</taxon>
        <taxon>Tracheophyta</taxon>
        <taxon>Spermatophyta</taxon>
        <taxon>Magnoliopsida</taxon>
        <taxon>eudicotyledons</taxon>
        <taxon>Gunneridae</taxon>
        <taxon>Pentapetalae</taxon>
        <taxon>asterids</taxon>
        <taxon>campanulids</taxon>
        <taxon>Asterales</taxon>
        <taxon>Asteraceae</taxon>
        <taxon>Asteroideae</taxon>
        <taxon>Heliantheae alliance</taxon>
        <taxon>Heliantheae</taxon>
        <taxon>Helianthus</taxon>
    </lineage>
</organism>
<accession>A0A9K3HQH8</accession>
<name>A0A9K3HQH8_HELAN</name>
<gene>
    <name evidence="1" type="ORF">HanXRQr2_Chr11g0501311</name>
</gene>
<keyword evidence="2" id="KW-1185">Reference proteome</keyword>
<sequence>MFLVKIGNGAVKYYSHSDAFESWTTVDLRELSRAPYHDQTTSLHCKIGWNFFNKLQQQAKVNFKDMKLAESILLEHEGVLDPATNKPFKTVMWHETKQTKTVPLLKELPDNSLKDMKFWMHDSVIGQAVIVCENNEHRIVDAKDLMRFRENDIKLLAKTHIRSDHQYEVCAKSFNCSDYVVQAMARSVHKTQLFGPYVGKKLPDL</sequence>
<dbReference type="Proteomes" id="UP000215914">
    <property type="component" value="Unassembled WGS sequence"/>
</dbReference>